<dbReference type="GO" id="GO:1990357">
    <property type="term" value="C:terminal web"/>
    <property type="evidence" value="ECO:0007669"/>
    <property type="project" value="TreeGrafter"/>
</dbReference>
<dbReference type="OrthoDB" id="8882621at2759"/>
<dbReference type="GO" id="GO:0003785">
    <property type="term" value="F:actin monomer binding"/>
    <property type="evidence" value="ECO:0007669"/>
    <property type="project" value="InterPro"/>
</dbReference>
<feature type="domain" description="Cordon-bleu ubiquitin-like" evidence="2">
    <location>
        <begin position="62"/>
        <end position="150"/>
    </location>
</feature>
<dbReference type="GO" id="GO:0005884">
    <property type="term" value="C:actin filament"/>
    <property type="evidence" value="ECO:0007669"/>
    <property type="project" value="TreeGrafter"/>
</dbReference>
<sequence length="281" mass="31620">KAVMDLLIDLCSQYHLNPTHHTLELQSKETHKPLGFKPNTAVGVLEIDKVFIKQKVIEEKPRRPPPVVPEKTVRLVVNFLRTQKTVVRVNPLVPLRDLLPVICEKCDFNSDHLVLLKDNIKREKVDLSKSLSDLETRELYALDTSRELSQSTLSITGMNDKEEKGLLGFFKLGKKKTKGYSTAPSTPTVTTRSTNLNPSLSANNILKISQMTDIKKRRAPPPPSVPPEHSSIKIVDQSVQEIGAESVNLTQKKRHAPPPPPRTPNTFNGTDFERNTFGKWQ</sequence>
<dbReference type="Gene3D" id="3.10.20.90">
    <property type="entry name" value="Phosphatidylinositol 3-kinase Catalytic Subunit, Chain A, domain 1"/>
    <property type="match status" value="1"/>
</dbReference>
<dbReference type="Proteomes" id="UP000288216">
    <property type="component" value="Unassembled WGS sequence"/>
</dbReference>
<dbReference type="GO" id="GO:0030041">
    <property type="term" value="P:actin filament polymerization"/>
    <property type="evidence" value="ECO:0007669"/>
    <property type="project" value="TreeGrafter"/>
</dbReference>
<evidence type="ECO:0000259" key="2">
    <source>
        <dbReference type="Pfam" id="PF09469"/>
    </source>
</evidence>
<dbReference type="GO" id="GO:0051639">
    <property type="term" value="P:actin filament network formation"/>
    <property type="evidence" value="ECO:0007669"/>
    <property type="project" value="TreeGrafter"/>
</dbReference>
<dbReference type="GO" id="GO:0044294">
    <property type="term" value="C:dendritic growth cone"/>
    <property type="evidence" value="ECO:0007669"/>
    <property type="project" value="TreeGrafter"/>
</dbReference>
<keyword evidence="4" id="KW-1185">Reference proteome</keyword>
<dbReference type="PANTHER" id="PTHR47008">
    <property type="entry name" value="PROTEIN CORDON-BLEU"/>
    <property type="match status" value="1"/>
</dbReference>
<comment type="caution">
    <text evidence="3">The sequence shown here is derived from an EMBL/GenBank/DDBJ whole genome shotgun (WGS) entry which is preliminary data.</text>
</comment>
<dbReference type="GO" id="GO:0044295">
    <property type="term" value="C:axonal growth cone"/>
    <property type="evidence" value="ECO:0007669"/>
    <property type="project" value="TreeGrafter"/>
</dbReference>
<dbReference type="OMA" id="LFSETRH"/>
<name>A0A401P1T9_SCYTO</name>
<dbReference type="GO" id="GO:0043025">
    <property type="term" value="C:neuronal cell body"/>
    <property type="evidence" value="ECO:0007669"/>
    <property type="project" value="TreeGrafter"/>
</dbReference>
<accession>A0A401P1T9</accession>
<dbReference type="GO" id="GO:0048471">
    <property type="term" value="C:perinuclear region of cytoplasm"/>
    <property type="evidence" value="ECO:0007669"/>
    <property type="project" value="TreeGrafter"/>
</dbReference>
<evidence type="ECO:0000256" key="1">
    <source>
        <dbReference type="SAM" id="MobiDB-lite"/>
    </source>
</evidence>
<feature type="region of interest" description="Disordered" evidence="1">
    <location>
        <begin position="240"/>
        <end position="281"/>
    </location>
</feature>
<feature type="compositionally biased region" description="Basic and acidic residues" evidence="1">
    <location>
        <begin position="271"/>
        <end position="281"/>
    </location>
</feature>
<evidence type="ECO:0000313" key="3">
    <source>
        <dbReference type="EMBL" id="GCB67105.1"/>
    </source>
</evidence>
<gene>
    <name evidence="3" type="ORF">scyTo_0013656</name>
</gene>
<dbReference type="PANTHER" id="PTHR47008:SF1">
    <property type="entry name" value="PROTEIN CORDON-BLEU"/>
    <property type="match status" value="1"/>
</dbReference>
<dbReference type="AlphaFoldDB" id="A0A401P1T9"/>
<dbReference type="GO" id="GO:0005886">
    <property type="term" value="C:plasma membrane"/>
    <property type="evidence" value="ECO:0007669"/>
    <property type="project" value="TreeGrafter"/>
</dbReference>
<dbReference type="Pfam" id="PF09469">
    <property type="entry name" value="Cobl"/>
    <property type="match status" value="1"/>
</dbReference>
<reference evidence="3 4" key="1">
    <citation type="journal article" date="2018" name="Nat. Ecol. Evol.">
        <title>Shark genomes provide insights into elasmobranch evolution and the origin of vertebrates.</title>
        <authorList>
            <person name="Hara Y"/>
            <person name="Yamaguchi K"/>
            <person name="Onimaru K"/>
            <person name="Kadota M"/>
            <person name="Koyanagi M"/>
            <person name="Keeley SD"/>
            <person name="Tatsumi K"/>
            <person name="Tanaka K"/>
            <person name="Motone F"/>
            <person name="Kageyama Y"/>
            <person name="Nozu R"/>
            <person name="Adachi N"/>
            <person name="Nishimura O"/>
            <person name="Nakagawa R"/>
            <person name="Tanegashima C"/>
            <person name="Kiyatake I"/>
            <person name="Matsumoto R"/>
            <person name="Murakumo K"/>
            <person name="Nishida K"/>
            <person name="Terakita A"/>
            <person name="Kuratani S"/>
            <person name="Sato K"/>
            <person name="Hyodo S Kuraku.S."/>
        </authorList>
    </citation>
    <scope>NUCLEOTIDE SEQUENCE [LARGE SCALE GENOMIC DNA]</scope>
</reference>
<dbReference type="GO" id="GO:0001726">
    <property type="term" value="C:ruffle"/>
    <property type="evidence" value="ECO:0007669"/>
    <property type="project" value="TreeGrafter"/>
</dbReference>
<dbReference type="InterPro" id="IPR039895">
    <property type="entry name" value="COBL-like"/>
</dbReference>
<dbReference type="STRING" id="75743.A0A401P1T9"/>
<organism evidence="3 4">
    <name type="scientific">Scyliorhinus torazame</name>
    <name type="common">Cloudy catshark</name>
    <name type="synonym">Catulus torazame</name>
    <dbReference type="NCBI Taxonomy" id="75743"/>
    <lineage>
        <taxon>Eukaryota</taxon>
        <taxon>Metazoa</taxon>
        <taxon>Chordata</taxon>
        <taxon>Craniata</taxon>
        <taxon>Vertebrata</taxon>
        <taxon>Chondrichthyes</taxon>
        <taxon>Elasmobranchii</taxon>
        <taxon>Galeomorphii</taxon>
        <taxon>Galeoidea</taxon>
        <taxon>Carcharhiniformes</taxon>
        <taxon>Scyliorhinidae</taxon>
        <taxon>Scyliorhinus</taxon>
    </lineage>
</organism>
<protein>
    <recommendedName>
        <fullName evidence="2">Cordon-bleu ubiquitin-like domain-containing protein</fullName>
    </recommendedName>
</protein>
<feature type="non-terminal residue" evidence="3">
    <location>
        <position position="1"/>
    </location>
</feature>
<dbReference type="EMBL" id="BFAA01007075">
    <property type="protein sequence ID" value="GCB67105.1"/>
    <property type="molecule type" value="Genomic_DNA"/>
</dbReference>
<evidence type="ECO:0000313" key="4">
    <source>
        <dbReference type="Proteomes" id="UP000288216"/>
    </source>
</evidence>
<proteinExistence type="predicted"/>
<dbReference type="InterPro" id="IPR019025">
    <property type="entry name" value="Cordon-bleu_ubiquitin_domain"/>
</dbReference>